<keyword evidence="3" id="KW-1185">Reference proteome</keyword>
<keyword evidence="1" id="KW-0175">Coiled coil</keyword>
<dbReference type="InterPro" id="IPR004244">
    <property type="entry name" value="Transposase_22"/>
</dbReference>
<dbReference type="EMBL" id="OW240913">
    <property type="protein sequence ID" value="CAH2252804.1"/>
    <property type="molecule type" value="Genomic_DNA"/>
</dbReference>
<dbReference type="Gene3D" id="3.30.70.1820">
    <property type="entry name" value="L1 transposable element, RRM domain"/>
    <property type="match status" value="1"/>
</dbReference>
<dbReference type="InterPro" id="IPR042566">
    <property type="entry name" value="L1_C"/>
</dbReference>
<dbReference type="Proteomes" id="UP001295444">
    <property type="component" value="Chromosome 02"/>
</dbReference>
<organism evidence="2 3">
    <name type="scientific">Pelobates cultripes</name>
    <name type="common">Western spadefoot toad</name>
    <dbReference type="NCBI Taxonomy" id="61616"/>
    <lineage>
        <taxon>Eukaryota</taxon>
        <taxon>Metazoa</taxon>
        <taxon>Chordata</taxon>
        <taxon>Craniata</taxon>
        <taxon>Vertebrata</taxon>
        <taxon>Euteleostomi</taxon>
        <taxon>Amphibia</taxon>
        <taxon>Batrachia</taxon>
        <taxon>Anura</taxon>
        <taxon>Pelobatoidea</taxon>
        <taxon>Pelobatidae</taxon>
        <taxon>Pelobates</taxon>
    </lineage>
</organism>
<name>A0AAD1RFU4_PELCU</name>
<dbReference type="Gene3D" id="3.30.250.20">
    <property type="entry name" value="L1 transposable element, C-terminal domain"/>
    <property type="match status" value="1"/>
</dbReference>
<evidence type="ECO:0000313" key="3">
    <source>
        <dbReference type="Proteomes" id="UP001295444"/>
    </source>
</evidence>
<dbReference type="AlphaFoldDB" id="A0AAD1RFU4"/>
<protein>
    <submittedName>
        <fullName evidence="2">Uncharacterized protein</fullName>
    </submittedName>
</protein>
<proteinExistence type="predicted"/>
<sequence>MAAGSLDHLRLSPMLETAKGSFTNANLLPATDASVSTMLNDLKAALRSDFLKIVSDIRADIQALGDRTAHLEEKTEEMLDAHNKLTDAHTALENKVRFLEGKIADNEDRDRRNNIRLRGVPETIGPQDLTKFVQKLFKTLIPTLEEADLLLDKTHRLHKPRHLPASIPRDVITMVHYFLVKDQLMQASRLTTTLPGEYADIKLLIDLSAATTYKRQTFAPITAALRNANILYKWGFQAKLLIKRNGVDRAILTPEEGLKALKDWNIPVLPSDNLRSPGHHKKC</sequence>
<gene>
    <name evidence="2" type="ORF">PECUL_23A043228</name>
</gene>
<accession>A0AAD1RFU4</accession>
<dbReference type="PANTHER" id="PTHR11505">
    <property type="entry name" value="L1 TRANSPOSABLE ELEMENT-RELATED"/>
    <property type="match status" value="1"/>
</dbReference>
<evidence type="ECO:0000256" key="1">
    <source>
        <dbReference type="SAM" id="Coils"/>
    </source>
</evidence>
<reference evidence="2" key="1">
    <citation type="submission" date="2022-03" db="EMBL/GenBank/DDBJ databases">
        <authorList>
            <person name="Alioto T."/>
            <person name="Alioto T."/>
            <person name="Gomez Garrido J."/>
        </authorList>
    </citation>
    <scope>NUCLEOTIDE SEQUENCE</scope>
</reference>
<evidence type="ECO:0000313" key="2">
    <source>
        <dbReference type="EMBL" id="CAH2252804.1"/>
    </source>
</evidence>
<feature type="coiled-coil region" evidence="1">
    <location>
        <begin position="82"/>
        <end position="109"/>
    </location>
</feature>